<name>A0A5N4C3V2_CAMDR</name>
<evidence type="ECO:0000313" key="2">
    <source>
        <dbReference type="Proteomes" id="UP000299084"/>
    </source>
</evidence>
<reference evidence="1 2" key="1">
    <citation type="journal article" date="2019" name="Mol. Ecol. Resour.">
        <title>Improving Illumina assemblies with Hi-C and long reads: an example with the North African dromedary.</title>
        <authorList>
            <person name="Elbers J.P."/>
            <person name="Rogers M.F."/>
            <person name="Perelman P.L."/>
            <person name="Proskuryakova A.A."/>
            <person name="Serdyukova N.A."/>
            <person name="Johnson W.E."/>
            <person name="Horin P."/>
            <person name="Corander J."/>
            <person name="Murphy D."/>
            <person name="Burger P.A."/>
        </authorList>
    </citation>
    <scope>NUCLEOTIDE SEQUENCE [LARGE SCALE GENOMIC DNA]</scope>
    <source>
        <strain evidence="1">Drom800</strain>
        <tissue evidence="1">Blood</tissue>
    </source>
</reference>
<dbReference type="Proteomes" id="UP000299084">
    <property type="component" value="Unassembled WGS sequence"/>
</dbReference>
<gene>
    <name evidence="1" type="ORF">Cadr_000002828</name>
</gene>
<protein>
    <submittedName>
        <fullName evidence="1">Uncharacterized protein</fullName>
    </submittedName>
</protein>
<accession>A0A5N4C3V2</accession>
<comment type="caution">
    <text evidence="1">The sequence shown here is derived from an EMBL/GenBank/DDBJ whole genome shotgun (WGS) entry which is preliminary data.</text>
</comment>
<keyword evidence="2" id="KW-1185">Reference proteome</keyword>
<evidence type="ECO:0000313" key="1">
    <source>
        <dbReference type="EMBL" id="KAB1253540.1"/>
    </source>
</evidence>
<dbReference type="EMBL" id="JWIN03000037">
    <property type="protein sequence ID" value="KAB1253540.1"/>
    <property type="molecule type" value="Genomic_DNA"/>
</dbReference>
<sequence length="93" mass="10895">MLGPRKRGKLETMLHGITALLQLAFRNKSELGSWAFGDQCRPPLQKHFIPFLYHSRLRLSPKRNLLTFHWGIREYEDKYVTGSADEIIPSERQ</sequence>
<proteinExistence type="predicted"/>
<dbReference type="AlphaFoldDB" id="A0A5N4C3V2"/>
<organism evidence="1 2">
    <name type="scientific">Camelus dromedarius</name>
    <name type="common">Dromedary</name>
    <name type="synonym">Arabian camel</name>
    <dbReference type="NCBI Taxonomy" id="9838"/>
    <lineage>
        <taxon>Eukaryota</taxon>
        <taxon>Metazoa</taxon>
        <taxon>Chordata</taxon>
        <taxon>Craniata</taxon>
        <taxon>Vertebrata</taxon>
        <taxon>Euteleostomi</taxon>
        <taxon>Mammalia</taxon>
        <taxon>Eutheria</taxon>
        <taxon>Laurasiatheria</taxon>
        <taxon>Artiodactyla</taxon>
        <taxon>Tylopoda</taxon>
        <taxon>Camelidae</taxon>
        <taxon>Camelus</taxon>
    </lineage>
</organism>